<keyword evidence="9" id="KW-1185">Reference proteome</keyword>
<dbReference type="PANTHER" id="PTHR21198">
    <property type="entry name" value="GLUTAMATE RACEMASE"/>
    <property type="match status" value="1"/>
</dbReference>
<protein>
    <recommendedName>
        <fullName evidence="2 7">Glutamate racemase</fullName>
        <ecNumber evidence="2 7">5.1.1.3</ecNumber>
    </recommendedName>
</protein>
<keyword evidence="3 7" id="KW-0133">Cell shape</keyword>
<dbReference type="PROSITE" id="PS00924">
    <property type="entry name" value="ASP_GLU_RACEMASE_2"/>
    <property type="match status" value="1"/>
</dbReference>
<evidence type="ECO:0000256" key="3">
    <source>
        <dbReference type="ARBA" id="ARBA00022960"/>
    </source>
</evidence>
<evidence type="ECO:0000256" key="1">
    <source>
        <dbReference type="ARBA" id="ARBA00001602"/>
    </source>
</evidence>
<dbReference type="HAMAP" id="MF_00258">
    <property type="entry name" value="Glu_racemase"/>
    <property type="match status" value="1"/>
</dbReference>
<keyword evidence="5 7" id="KW-0413">Isomerase</keyword>
<evidence type="ECO:0000256" key="7">
    <source>
        <dbReference type="HAMAP-Rule" id="MF_00258"/>
    </source>
</evidence>
<dbReference type="eggNOG" id="COG0796">
    <property type="taxonomic scope" value="Bacteria"/>
</dbReference>
<dbReference type="NCBIfam" id="TIGR00067">
    <property type="entry name" value="glut_race"/>
    <property type="match status" value="1"/>
</dbReference>
<dbReference type="InterPro" id="IPR018187">
    <property type="entry name" value="Asp/Glu_racemase_AS_1"/>
</dbReference>
<dbReference type="Proteomes" id="UP000005631">
    <property type="component" value="Chromosome"/>
</dbReference>
<dbReference type="GO" id="GO:0071555">
    <property type="term" value="P:cell wall organization"/>
    <property type="evidence" value="ECO:0007669"/>
    <property type="project" value="UniProtKB-KW"/>
</dbReference>
<evidence type="ECO:0000256" key="2">
    <source>
        <dbReference type="ARBA" id="ARBA00013090"/>
    </source>
</evidence>
<dbReference type="OrthoDB" id="9801055at2"/>
<accession>G8R074</accession>
<dbReference type="EMBL" id="CP003156">
    <property type="protein sequence ID" value="AEV33740.1"/>
    <property type="molecule type" value="Genomic_DNA"/>
</dbReference>
<dbReference type="Gene3D" id="3.40.50.1860">
    <property type="match status" value="2"/>
</dbReference>
<dbReference type="PROSITE" id="PS00923">
    <property type="entry name" value="ASP_GLU_RACEMASE_1"/>
    <property type="match status" value="1"/>
</dbReference>
<evidence type="ECO:0000256" key="4">
    <source>
        <dbReference type="ARBA" id="ARBA00022984"/>
    </source>
</evidence>
<dbReference type="KEGG" id="oho:Oweho_2778"/>
<feature type="binding site" evidence="7">
    <location>
        <begin position="184"/>
        <end position="185"/>
    </location>
    <ligand>
        <name>substrate</name>
    </ligand>
</feature>
<dbReference type="InterPro" id="IPR015942">
    <property type="entry name" value="Asp/Glu/hydantoin_racemase"/>
</dbReference>
<dbReference type="FunFam" id="3.40.50.1860:FF:000001">
    <property type="entry name" value="Glutamate racemase"/>
    <property type="match status" value="1"/>
</dbReference>
<comment type="similarity">
    <text evidence="7">Belongs to the aspartate/glutamate racemases family.</text>
</comment>
<feature type="active site" description="Proton donor/acceptor" evidence="7">
    <location>
        <position position="183"/>
    </location>
</feature>
<dbReference type="HOGENOM" id="CLU_052344_0_2_10"/>
<evidence type="ECO:0000256" key="6">
    <source>
        <dbReference type="ARBA" id="ARBA00023316"/>
    </source>
</evidence>
<dbReference type="InterPro" id="IPR001920">
    <property type="entry name" value="Asp/Glu_race"/>
</dbReference>
<proteinExistence type="inferred from homology"/>
<dbReference type="InterPro" id="IPR033134">
    <property type="entry name" value="Asp/Glu_racemase_AS_2"/>
</dbReference>
<dbReference type="EC" id="5.1.1.3" evidence="2 7"/>
<evidence type="ECO:0000313" key="9">
    <source>
        <dbReference type="Proteomes" id="UP000005631"/>
    </source>
</evidence>
<feature type="binding site" evidence="7">
    <location>
        <begin position="73"/>
        <end position="74"/>
    </location>
    <ligand>
        <name>substrate</name>
    </ligand>
</feature>
<dbReference type="GO" id="GO:0008881">
    <property type="term" value="F:glutamate racemase activity"/>
    <property type="evidence" value="ECO:0007669"/>
    <property type="project" value="UniProtKB-UniRule"/>
</dbReference>
<reference evidence="8 9" key="1">
    <citation type="journal article" date="2012" name="Stand. Genomic Sci.">
        <title>Genome sequence of the orange-pigmented seawater bacterium Owenweeksia hongkongensis type strain (UST20020801(T)).</title>
        <authorList>
            <person name="Riedel T."/>
            <person name="Held B."/>
            <person name="Nolan M."/>
            <person name="Lucas S."/>
            <person name="Lapidus A."/>
            <person name="Tice H."/>
            <person name="Del Rio T.G."/>
            <person name="Cheng J.F."/>
            <person name="Han C."/>
            <person name="Tapia R."/>
            <person name="Goodwin L.A."/>
            <person name="Pitluck S."/>
            <person name="Liolios K."/>
            <person name="Mavromatis K."/>
            <person name="Pagani I."/>
            <person name="Ivanova N."/>
            <person name="Mikhailova N."/>
            <person name="Pati A."/>
            <person name="Chen A."/>
            <person name="Palaniappan K."/>
            <person name="Rohde M."/>
            <person name="Tindall B.J."/>
            <person name="Detter J.C."/>
            <person name="Goker M."/>
            <person name="Woyke T."/>
            <person name="Bristow J."/>
            <person name="Eisen J.A."/>
            <person name="Markowitz V."/>
            <person name="Hugenholtz P."/>
            <person name="Klenk H.P."/>
            <person name="Kyrpides N.C."/>
        </authorList>
    </citation>
    <scope>NUCLEOTIDE SEQUENCE</scope>
    <source>
        <strain evidence="9">DSM 17368 / JCM 12287 / NRRL B-23963</strain>
    </source>
</reference>
<gene>
    <name evidence="7" type="primary">murI</name>
    <name evidence="8" type="ordered locus">Oweho_2778</name>
</gene>
<dbReference type="STRING" id="926562.Oweho_2778"/>
<dbReference type="PANTHER" id="PTHR21198:SF2">
    <property type="entry name" value="GLUTAMATE RACEMASE"/>
    <property type="match status" value="1"/>
</dbReference>
<dbReference type="AlphaFoldDB" id="G8R074"/>
<keyword evidence="6 7" id="KW-0961">Cell wall biogenesis/degradation</keyword>
<feature type="active site" description="Proton donor/acceptor" evidence="7">
    <location>
        <position position="72"/>
    </location>
</feature>
<comment type="catalytic activity">
    <reaction evidence="1 7">
        <text>L-glutamate = D-glutamate</text>
        <dbReference type="Rhea" id="RHEA:12813"/>
        <dbReference type="ChEBI" id="CHEBI:29985"/>
        <dbReference type="ChEBI" id="CHEBI:29986"/>
        <dbReference type="EC" id="5.1.1.3"/>
    </reaction>
</comment>
<evidence type="ECO:0000256" key="5">
    <source>
        <dbReference type="ARBA" id="ARBA00023235"/>
    </source>
</evidence>
<comment type="pathway">
    <text evidence="7">Cell wall biogenesis; peptidoglycan biosynthesis.</text>
</comment>
<dbReference type="GO" id="GO:0009252">
    <property type="term" value="P:peptidoglycan biosynthetic process"/>
    <property type="evidence" value="ECO:0007669"/>
    <property type="project" value="UniProtKB-UniRule"/>
</dbReference>
<feature type="binding site" evidence="7">
    <location>
        <begin position="41"/>
        <end position="42"/>
    </location>
    <ligand>
        <name>substrate</name>
    </ligand>
</feature>
<name>G8R074_OWEHD</name>
<feature type="binding site" evidence="7">
    <location>
        <begin position="9"/>
        <end position="10"/>
    </location>
    <ligand>
        <name>substrate</name>
    </ligand>
</feature>
<dbReference type="PATRIC" id="fig|926562.3.peg.2795"/>
<sequence length="267" mass="29391">MNRPIGIFDSGVGGLTVAAAIRKFLPNESFVYFGDTKHSPYGDKSDETIRNYSEEITRFLISQNCKAIVIACNTASALAYNYLVENHPDIPIINVVDPVVAHVGSKINNKVGIIATRATTKSDIYRKKLRRLNPKLHVAAAATPLLVTIVEEGFVNTKVSAGAIEAYLGVKKFSDVTTVILGCTHFPLLQKEIESFFGGRAEVVDSPELVAHHLKLQLQKAGLLSQETEANYHFYVSEKTDAFARTAKMFFGADIKLEEKTLRVNGF</sequence>
<dbReference type="Pfam" id="PF01177">
    <property type="entry name" value="Asp_Glu_race"/>
    <property type="match status" value="1"/>
</dbReference>
<dbReference type="RefSeq" id="WP_014203089.1">
    <property type="nucleotide sequence ID" value="NC_016599.1"/>
</dbReference>
<dbReference type="SUPFAM" id="SSF53681">
    <property type="entry name" value="Aspartate/glutamate racemase"/>
    <property type="match status" value="2"/>
</dbReference>
<organism evidence="8 9">
    <name type="scientific">Owenweeksia hongkongensis (strain DSM 17368 / CIP 108786 / JCM 12287 / NRRL B-23963 / UST20020801)</name>
    <dbReference type="NCBI Taxonomy" id="926562"/>
    <lineage>
        <taxon>Bacteria</taxon>
        <taxon>Pseudomonadati</taxon>
        <taxon>Bacteroidota</taxon>
        <taxon>Flavobacteriia</taxon>
        <taxon>Flavobacteriales</taxon>
        <taxon>Owenweeksiaceae</taxon>
        <taxon>Owenweeksia</taxon>
    </lineage>
</organism>
<evidence type="ECO:0000313" key="8">
    <source>
        <dbReference type="EMBL" id="AEV33740.1"/>
    </source>
</evidence>
<dbReference type="GO" id="GO:0008360">
    <property type="term" value="P:regulation of cell shape"/>
    <property type="evidence" value="ECO:0007669"/>
    <property type="project" value="UniProtKB-KW"/>
</dbReference>
<dbReference type="InterPro" id="IPR004391">
    <property type="entry name" value="Glu_race"/>
</dbReference>
<comment type="function">
    <text evidence="7">Provides the (R)-glutamate required for cell wall biosynthesis.</text>
</comment>
<dbReference type="UniPathway" id="UPA00219"/>
<keyword evidence="4 7" id="KW-0573">Peptidoglycan synthesis</keyword>